<evidence type="ECO:0000313" key="2">
    <source>
        <dbReference type="Proteomes" id="UP000824120"/>
    </source>
</evidence>
<dbReference type="EMBL" id="JACXVP010000003">
    <property type="protein sequence ID" value="KAG5614638.1"/>
    <property type="molecule type" value="Genomic_DNA"/>
</dbReference>
<keyword evidence="2" id="KW-1185">Reference proteome</keyword>
<proteinExistence type="predicted"/>
<evidence type="ECO:0000313" key="1">
    <source>
        <dbReference type="EMBL" id="KAG5614638.1"/>
    </source>
</evidence>
<name>A0A9J5ZR18_SOLCO</name>
<protein>
    <submittedName>
        <fullName evidence="1">Uncharacterized protein</fullName>
    </submittedName>
</protein>
<reference evidence="1 2" key="1">
    <citation type="submission" date="2020-09" db="EMBL/GenBank/DDBJ databases">
        <title>De no assembly of potato wild relative species, Solanum commersonii.</title>
        <authorList>
            <person name="Cho K."/>
        </authorList>
    </citation>
    <scope>NUCLEOTIDE SEQUENCE [LARGE SCALE GENOMIC DNA]</scope>
    <source>
        <strain evidence="1">LZ3.2</strain>
        <tissue evidence="1">Leaf</tissue>
    </source>
</reference>
<dbReference type="AlphaFoldDB" id="A0A9J5ZR18"/>
<dbReference type="Proteomes" id="UP000824120">
    <property type="component" value="Chromosome 3"/>
</dbReference>
<accession>A0A9J5ZR18</accession>
<comment type="caution">
    <text evidence="1">The sequence shown here is derived from an EMBL/GenBank/DDBJ whole genome shotgun (WGS) entry which is preliminary data.</text>
</comment>
<sequence length="68" mass="8380">MESLRFKKRKRKKKEYITKEIGSQAIYEGAKRNKKAERMTKLKSEHRQAYLEIRRRDLLHPLFQYTKP</sequence>
<gene>
    <name evidence="1" type="ORF">H5410_014462</name>
</gene>
<organism evidence="1 2">
    <name type="scientific">Solanum commersonii</name>
    <name type="common">Commerson's wild potato</name>
    <name type="synonym">Commerson's nightshade</name>
    <dbReference type="NCBI Taxonomy" id="4109"/>
    <lineage>
        <taxon>Eukaryota</taxon>
        <taxon>Viridiplantae</taxon>
        <taxon>Streptophyta</taxon>
        <taxon>Embryophyta</taxon>
        <taxon>Tracheophyta</taxon>
        <taxon>Spermatophyta</taxon>
        <taxon>Magnoliopsida</taxon>
        <taxon>eudicotyledons</taxon>
        <taxon>Gunneridae</taxon>
        <taxon>Pentapetalae</taxon>
        <taxon>asterids</taxon>
        <taxon>lamiids</taxon>
        <taxon>Solanales</taxon>
        <taxon>Solanaceae</taxon>
        <taxon>Solanoideae</taxon>
        <taxon>Solaneae</taxon>
        <taxon>Solanum</taxon>
    </lineage>
</organism>